<dbReference type="InterPro" id="IPR013783">
    <property type="entry name" value="Ig-like_fold"/>
</dbReference>
<evidence type="ECO:0000256" key="12">
    <source>
        <dbReference type="ARBA" id="ARBA00022777"/>
    </source>
</evidence>
<dbReference type="InterPro" id="IPR000494">
    <property type="entry name" value="Rcpt_L-dom"/>
</dbReference>
<accession>A0AA39IEM8</accession>
<evidence type="ECO:0000256" key="19">
    <source>
        <dbReference type="ARBA" id="ARBA00023211"/>
    </source>
</evidence>
<keyword evidence="4" id="KW-0597">Phosphoprotein</keyword>
<evidence type="ECO:0000256" key="22">
    <source>
        <dbReference type="SAM" id="MobiDB-lite"/>
    </source>
</evidence>
<dbReference type="Gene3D" id="2.10.220.10">
    <property type="entry name" value="Hormone Receptor, Insulin-like Growth Factor Receptor 1, Chain A, domain 2"/>
    <property type="match status" value="1"/>
</dbReference>
<keyword evidence="10" id="KW-0677">Repeat</keyword>
<comment type="subcellular location">
    <subcellularLocation>
        <location evidence="1">Endomembrane system</location>
    </subcellularLocation>
    <subcellularLocation>
        <location evidence="2">Membrane</location>
        <topology evidence="2">Single-pass type I membrane protein</topology>
    </subcellularLocation>
</comment>
<keyword evidence="9 24" id="KW-0732">Signal</keyword>
<evidence type="ECO:0000256" key="18">
    <source>
        <dbReference type="ARBA" id="ARBA00023180"/>
    </source>
</evidence>
<proteinExistence type="predicted"/>
<dbReference type="CDD" id="cd00063">
    <property type="entry name" value="FN3"/>
    <property type="match status" value="2"/>
</dbReference>
<dbReference type="PROSITE" id="PS00107">
    <property type="entry name" value="PROTEIN_KINASE_ATP"/>
    <property type="match status" value="1"/>
</dbReference>
<dbReference type="PRINTS" id="PR00109">
    <property type="entry name" value="TYRKINASE"/>
</dbReference>
<evidence type="ECO:0000256" key="7">
    <source>
        <dbReference type="ARBA" id="ARBA00022692"/>
    </source>
</evidence>
<dbReference type="InterPro" id="IPR001245">
    <property type="entry name" value="Ser-Thr/Tyr_kinase_cat_dom"/>
</dbReference>
<evidence type="ECO:0000313" key="28">
    <source>
        <dbReference type="Proteomes" id="UP001175271"/>
    </source>
</evidence>
<feature type="chain" id="PRO_5041206276" description="receptor protein-tyrosine kinase" evidence="24">
    <location>
        <begin position="24"/>
        <end position="1398"/>
    </location>
</feature>
<dbReference type="Gene3D" id="3.80.20.20">
    <property type="entry name" value="Receptor L-domain"/>
    <property type="match status" value="2"/>
</dbReference>
<evidence type="ECO:0000256" key="9">
    <source>
        <dbReference type="ARBA" id="ARBA00022729"/>
    </source>
</evidence>
<keyword evidence="18" id="KW-0325">Glycoprotein</keyword>
<evidence type="ECO:0000256" key="5">
    <source>
        <dbReference type="ARBA" id="ARBA00022679"/>
    </source>
</evidence>
<evidence type="ECO:0000256" key="21">
    <source>
        <dbReference type="PROSITE-ProRule" id="PRU10141"/>
    </source>
</evidence>
<dbReference type="SUPFAM" id="SSF57184">
    <property type="entry name" value="Growth factor receptor domain"/>
    <property type="match status" value="1"/>
</dbReference>
<keyword evidence="19" id="KW-0464">Manganese</keyword>
<evidence type="ECO:0000313" key="27">
    <source>
        <dbReference type="EMBL" id="KAK0422235.1"/>
    </source>
</evidence>
<dbReference type="InterPro" id="IPR050122">
    <property type="entry name" value="RTK"/>
</dbReference>
<dbReference type="GO" id="GO:0051897">
    <property type="term" value="P:positive regulation of phosphatidylinositol 3-kinase/protein kinase B signal transduction"/>
    <property type="evidence" value="ECO:0007669"/>
    <property type="project" value="TreeGrafter"/>
</dbReference>
<keyword evidence="14 23" id="KW-1133">Transmembrane helix</keyword>
<dbReference type="Gene3D" id="2.60.40.10">
    <property type="entry name" value="Immunoglobulins"/>
    <property type="match status" value="3"/>
</dbReference>
<reference evidence="27" key="1">
    <citation type="submission" date="2023-06" db="EMBL/GenBank/DDBJ databases">
        <title>Genomic analysis of the entomopathogenic nematode Steinernema hermaphroditum.</title>
        <authorList>
            <person name="Schwarz E.M."/>
            <person name="Heppert J.K."/>
            <person name="Baniya A."/>
            <person name="Schwartz H.T."/>
            <person name="Tan C.-H."/>
            <person name="Antoshechkin I."/>
            <person name="Sternberg P.W."/>
            <person name="Goodrich-Blair H."/>
            <person name="Dillman A.R."/>
        </authorList>
    </citation>
    <scope>NUCLEOTIDE SEQUENCE</scope>
    <source>
        <strain evidence="27">PS9179</strain>
        <tissue evidence="27">Whole animal</tissue>
    </source>
</reference>
<dbReference type="PROSITE" id="PS50011">
    <property type="entry name" value="PROTEIN_KINASE_DOM"/>
    <property type="match status" value="1"/>
</dbReference>
<keyword evidence="6" id="KW-0165">Cleavage on pair of basic residues</keyword>
<name>A0AA39IEM8_9BILA</name>
<dbReference type="GO" id="GO:0061564">
    <property type="term" value="P:axon development"/>
    <property type="evidence" value="ECO:0007669"/>
    <property type="project" value="UniProtKB-ARBA"/>
</dbReference>
<dbReference type="InterPro" id="IPR008266">
    <property type="entry name" value="Tyr_kinase_AS"/>
</dbReference>
<keyword evidence="16" id="KW-0829">Tyrosine-protein kinase</keyword>
<dbReference type="SMART" id="SM00219">
    <property type="entry name" value="TyrKc"/>
    <property type="match status" value="1"/>
</dbReference>
<dbReference type="GO" id="GO:0030424">
    <property type="term" value="C:axon"/>
    <property type="evidence" value="ECO:0007669"/>
    <property type="project" value="TreeGrafter"/>
</dbReference>
<dbReference type="CDD" id="cd00064">
    <property type="entry name" value="FU"/>
    <property type="match status" value="1"/>
</dbReference>
<keyword evidence="12" id="KW-0418">Kinase</keyword>
<evidence type="ECO:0000256" key="8">
    <source>
        <dbReference type="ARBA" id="ARBA00022723"/>
    </source>
</evidence>
<dbReference type="InterPro" id="IPR011009">
    <property type="entry name" value="Kinase-like_dom_sf"/>
</dbReference>
<dbReference type="GO" id="GO:0042593">
    <property type="term" value="P:glucose homeostasis"/>
    <property type="evidence" value="ECO:0007669"/>
    <property type="project" value="TreeGrafter"/>
</dbReference>
<evidence type="ECO:0000256" key="20">
    <source>
        <dbReference type="ARBA" id="ARBA00051243"/>
    </source>
</evidence>
<gene>
    <name evidence="27" type="ORF">QR680_007450</name>
</gene>
<dbReference type="GO" id="GO:0043410">
    <property type="term" value="P:positive regulation of MAPK cascade"/>
    <property type="evidence" value="ECO:0007669"/>
    <property type="project" value="TreeGrafter"/>
</dbReference>
<dbReference type="InterPro" id="IPR017441">
    <property type="entry name" value="Protein_kinase_ATP_BS"/>
</dbReference>
<dbReference type="Gene3D" id="3.30.200.20">
    <property type="entry name" value="Phosphorylase Kinase, domain 1"/>
    <property type="match status" value="1"/>
</dbReference>
<dbReference type="Proteomes" id="UP001175271">
    <property type="component" value="Unassembled WGS sequence"/>
</dbReference>
<evidence type="ECO:0000256" key="2">
    <source>
        <dbReference type="ARBA" id="ARBA00004479"/>
    </source>
</evidence>
<evidence type="ECO:0000256" key="11">
    <source>
        <dbReference type="ARBA" id="ARBA00022741"/>
    </source>
</evidence>
<dbReference type="SMART" id="SM00060">
    <property type="entry name" value="FN3"/>
    <property type="match status" value="2"/>
</dbReference>
<dbReference type="InterPro" id="IPR036116">
    <property type="entry name" value="FN3_sf"/>
</dbReference>
<feature type="region of interest" description="Disordered" evidence="22">
    <location>
        <begin position="1363"/>
        <end position="1398"/>
    </location>
</feature>
<dbReference type="FunFam" id="1.10.510.10:FF:001512">
    <property type="entry name" value="Receptor tyrosine-protein kinase erbB-2"/>
    <property type="match status" value="1"/>
</dbReference>
<evidence type="ECO:0000259" key="25">
    <source>
        <dbReference type="PROSITE" id="PS50011"/>
    </source>
</evidence>
<dbReference type="Pfam" id="PF01030">
    <property type="entry name" value="Recep_L_domain"/>
    <property type="match status" value="2"/>
</dbReference>
<dbReference type="EMBL" id="JAUCMV010000001">
    <property type="protein sequence ID" value="KAK0422235.1"/>
    <property type="molecule type" value="Genomic_DNA"/>
</dbReference>
<dbReference type="Gene3D" id="1.10.510.10">
    <property type="entry name" value="Transferase(Phosphotransferase) domain 1"/>
    <property type="match status" value="1"/>
</dbReference>
<dbReference type="GO" id="GO:0048680">
    <property type="term" value="P:positive regulation of axon regeneration"/>
    <property type="evidence" value="ECO:0007669"/>
    <property type="project" value="UniProtKB-ARBA"/>
</dbReference>
<comment type="caution">
    <text evidence="27">The sequence shown here is derived from an EMBL/GenBank/DDBJ whole genome shotgun (WGS) entry which is preliminary data.</text>
</comment>
<comment type="catalytic activity">
    <reaction evidence="20">
        <text>L-tyrosyl-[protein] + ATP = O-phospho-L-tyrosyl-[protein] + ADP + H(+)</text>
        <dbReference type="Rhea" id="RHEA:10596"/>
        <dbReference type="Rhea" id="RHEA-COMP:10136"/>
        <dbReference type="Rhea" id="RHEA-COMP:20101"/>
        <dbReference type="ChEBI" id="CHEBI:15378"/>
        <dbReference type="ChEBI" id="CHEBI:30616"/>
        <dbReference type="ChEBI" id="CHEBI:46858"/>
        <dbReference type="ChEBI" id="CHEBI:61978"/>
        <dbReference type="ChEBI" id="CHEBI:456216"/>
        <dbReference type="EC" id="2.7.10.1"/>
    </reaction>
</comment>
<evidence type="ECO:0000256" key="17">
    <source>
        <dbReference type="ARBA" id="ARBA00023170"/>
    </source>
</evidence>
<dbReference type="InterPro" id="IPR009030">
    <property type="entry name" value="Growth_fac_rcpt_cys_sf"/>
</dbReference>
<evidence type="ECO:0000256" key="14">
    <source>
        <dbReference type="ARBA" id="ARBA00022989"/>
    </source>
</evidence>
<dbReference type="InterPro" id="IPR003961">
    <property type="entry name" value="FN3_dom"/>
</dbReference>
<evidence type="ECO:0000256" key="3">
    <source>
        <dbReference type="ARBA" id="ARBA00011902"/>
    </source>
</evidence>
<dbReference type="PANTHER" id="PTHR24416:SF525">
    <property type="entry name" value="INSULIN-LIKE RECEPTOR"/>
    <property type="match status" value="1"/>
</dbReference>
<dbReference type="GO" id="GO:0012505">
    <property type="term" value="C:endomembrane system"/>
    <property type="evidence" value="ECO:0007669"/>
    <property type="project" value="UniProtKB-SubCell"/>
</dbReference>
<dbReference type="SUPFAM" id="SSF49265">
    <property type="entry name" value="Fibronectin type III"/>
    <property type="match status" value="2"/>
</dbReference>
<evidence type="ECO:0000256" key="24">
    <source>
        <dbReference type="SAM" id="SignalP"/>
    </source>
</evidence>
<evidence type="ECO:0000256" key="1">
    <source>
        <dbReference type="ARBA" id="ARBA00004308"/>
    </source>
</evidence>
<dbReference type="SUPFAM" id="SSF52058">
    <property type="entry name" value="L domain-like"/>
    <property type="match status" value="2"/>
</dbReference>
<dbReference type="GO" id="GO:0005524">
    <property type="term" value="F:ATP binding"/>
    <property type="evidence" value="ECO:0007669"/>
    <property type="project" value="UniProtKB-UniRule"/>
</dbReference>
<dbReference type="InterPro" id="IPR020635">
    <property type="entry name" value="Tyr_kinase_cat_dom"/>
</dbReference>
<evidence type="ECO:0000256" key="16">
    <source>
        <dbReference type="ARBA" id="ARBA00023137"/>
    </source>
</evidence>
<dbReference type="InterPro" id="IPR006211">
    <property type="entry name" value="Furin-like_Cys-rich_dom"/>
</dbReference>
<dbReference type="GO" id="GO:0005009">
    <property type="term" value="F:insulin receptor activity"/>
    <property type="evidence" value="ECO:0007669"/>
    <property type="project" value="TreeGrafter"/>
</dbReference>
<organism evidence="27 28">
    <name type="scientific">Steinernema hermaphroditum</name>
    <dbReference type="NCBI Taxonomy" id="289476"/>
    <lineage>
        <taxon>Eukaryota</taxon>
        <taxon>Metazoa</taxon>
        <taxon>Ecdysozoa</taxon>
        <taxon>Nematoda</taxon>
        <taxon>Chromadorea</taxon>
        <taxon>Rhabditida</taxon>
        <taxon>Tylenchina</taxon>
        <taxon>Panagrolaimomorpha</taxon>
        <taxon>Strongyloidoidea</taxon>
        <taxon>Steinernematidae</taxon>
        <taxon>Steinernema</taxon>
    </lineage>
</organism>
<keyword evidence="13 21" id="KW-0067">ATP-binding</keyword>
<keyword evidence="5" id="KW-0808">Transferase</keyword>
<feature type="transmembrane region" description="Helical" evidence="23">
    <location>
        <begin position="919"/>
        <end position="942"/>
    </location>
</feature>
<protein>
    <recommendedName>
        <fullName evidence="3">receptor protein-tyrosine kinase</fullName>
        <ecNumber evidence="3">2.7.10.1</ecNumber>
    </recommendedName>
</protein>
<evidence type="ECO:0000256" key="23">
    <source>
        <dbReference type="SAM" id="Phobius"/>
    </source>
</evidence>
<dbReference type="GO" id="GO:0043560">
    <property type="term" value="F:insulin receptor substrate binding"/>
    <property type="evidence" value="ECO:0007669"/>
    <property type="project" value="TreeGrafter"/>
</dbReference>
<feature type="domain" description="Fibronectin type-III" evidence="26">
    <location>
        <begin position="815"/>
        <end position="914"/>
    </location>
</feature>
<dbReference type="SUPFAM" id="SSF56112">
    <property type="entry name" value="Protein kinase-like (PK-like)"/>
    <property type="match status" value="1"/>
</dbReference>
<dbReference type="InterPro" id="IPR000719">
    <property type="entry name" value="Prot_kinase_dom"/>
</dbReference>
<evidence type="ECO:0000256" key="13">
    <source>
        <dbReference type="ARBA" id="ARBA00022840"/>
    </source>
</evidence>
<dbReference type="PROSITE" id="PS50853">
    <property type="entry name" value="FN3"/>
    <property type="match status" value="1"/>
</dbReference>
<evidence type="ECO:0000256" key="6">
    <source>
        <dbReference type="ARBA" id="ARBA00022685"/>
    </source>
</evidence>
<keyword evidence="17" id="KW-0675">Receptor</keyword>
<keyword evidence="8" id="KW-0479">Metal-binding</keyword>
<dbReference type="InterPro" id="IPR036941">
    <property type="entry name" value="Rcpt_L-dom_sf"/>
</dbReference>
<dbReference type="GO" id="GO:0005899">
    <property type="term" value="C:insulin receptor complex"/>
    <property type="evidence" value="ECO:0007669"/>
    <property type="project" value="TreeGrafter"/>
</dbReference>
<dbReference type="GO" id="GO:0046872">
    <property type="term" value="F:metal ion binding"/>
    <property type="evidence" value="ECO:0007669"/>
    <property type="project" value="UniProtKB-KW"/>
</dbReference>
<keyword evidence="11 21" id="KW-0547">Nucleotide-binding</keyword>
<evidence type="ECO:0000256" key="15">
    <source>
        <dbReference type="ARBA" id="ARBA00023136"/>
    </source>
</evidence>
<feature type="signal peptide" evidence="24">
    <location>
        <begin position="1"/>
        <end position="23"/>
    </location>
</feature>
<dbReference type="Pfam" id="PF07714">
    <property type="entry name" value="PK_Tyr_Ser-Thr"/>
    <property type="match status" value="1"/>
</dbReference>
<feature type="binding site" evidence="21">
    <location>
        <position position="1019"/>
    </location>
    <ligand>
        <name>ATP</name>
        <dbReference type="ChEBI" id="CHEBI:30616"/>
    </ligand>
</feature>
<feature type="domain" description="Protein kinase" evidence="25">
    <location>
        <begin position="983"/>
        <end position="1257"/>
    </location>
</feature>
<dbReference type="Pfam" id="PF00757">
    <property type="entry name" value="Furin-like"/>
    <property type="match status" value="1"/>
</dbReference>
<dbReference type="PROSITE" id="PS00109">
    <property type="entry name" value="PROTEIN_KINASE_TYR"/>
    <property type="match status" value="1"/>
</dbReference>
<dbReference type="PANTHER" id="PTHR24416">
    <property type="entry name" value="TYROSINE-PROTEIN KINASE RECEPTOR"/>
    <property type="match status" value="1"/>
</dbReference>
<evidence type="ECO:0000256" key="4">
    <source>
        <dbReference type="ARBA" id="ARBA00022553"/>
    </source>
</evidence>
<dbReference type="InterPro" id="IPR006212">
    <property type="entry name" value="Furin_repeat"/>
</dbReference>
<keyword evidence="15 23" id="KW-0472">Membrane</keyword>
<feature type="compositionally biased region" description="Basic and acidic residues" evidence="22">
    <location>
        <begin position="1368"/>
        <end position="1391"/>
    </location>
</feature>
<keyword evidence="28" id="KW-1185">Reference proteome</keyword>
<dbReference type="EC" id="2.7.10.1" evidence="3"/>
<sequence length="1398" mass="160000">MTLRSRLALILLFFIAQSHPYACEEVPCSSIFIQNAPNHTYTSGNEKAGITQEQASRCTVIEGDFGIFMITANESINTSYISFPNVREITGSLWIFQALGLKSINDVLPNLRVIGGQTLLMHYSLVVFQNAYFEDLGLTKLAAIRNGGVRIMQNDLLCNTRNIDWTKLTFGVITDIKTDLTNRLAKCDNTDPICGPRDKALREEQCSHVDGKLSCWNSESCQMDCKHGIYYEGKVKRKGPGCDPNGNRCHESCFGGCERVNDPSRCYSCRNVMYNGRCVDSCPPHLFEYMRRRCVTEEECHRMKPFNGKYFKALEGKCDFECPEGYTIDEDKIKCNKCTGPCLRVFSENITVDTIEKAMELSNYHIIEGYLEISLYSIDVAPEEKLIEAFEKITEIRGYLLIRFTPAMRSLNLLPKLRKIHGKQLYRDRYAFVIIESENLDDLEPGRIEILNGTVMFNNNQKLCPWIIDRFLHAANLTDKVDDTDVSPFSNGDGTICAEEYFTVNVTEVFDYGFILRWEPYDTSNMDHHQFFGYAIYYKSVVGPSSDVNLDDERSNECSDSWQSTFFSEDSNKRITHGYITAQPNTYYAFYVEPRTNRYTKAKKTVSKTGFVKTKFGIPSVPMDVASSSSAHDKVEVTWKPPTTPRGVITHYQVSWSEEIRTETLVGDGCSSLTTHYQHNLPAEPPKGLLKDTCSATKGCCQCEKKSEKFKRHISFCNEGTRIYSNHRNRRSANFSDLSTDLEPTSETIHHFATGSDGSINVTTLSLTLTNMRHFTYYVVGVRACQDVSVEGARCSAYKITRIRTMPNKMKDLVDVDSIRVYKRNATREMERIITWEHPEDPNGVIFAYTVSMGISGENTASVRCITKDKFDEQGGMQVTLNAYGTYYVKVRTVTMSKLGEFTVKNNAFRIKTKGWSPWIWVFIAASIVVFIMVTVAIFFYYNQFLNKRMQKYWRQTVSANPDYISQLETYRPDEWEIPREALEIHEEIGRGTFGKVLRGCMDNYRNFSGQVVGECAIKTVHDDAPLAEQIHFLLEGSVMKKFGNEFIVKLYGIVSNGSPPYVIMEMMANGNLRDFLRAHRPGAEENVFDWDVPDERQFFLWAVQIADGMAYLQSVQFVHRDLAARNCMVNERGWVKIGDFGMARDVCYQDYYKPTAKRKLPIRWMAPESLKDGKFSLYSDVWSYGIVIFELLTLGAQPYPQLAQGEVFEFVANNRTMGRLEGASDVWNNLMKKCWKLSLRQRPTFFHIVHYLLPYVQSNEFAKLSIAYNDPDEVFTDLYDKPYNFDLDVDDIQNEKDSVPGQPFALSHDLFTEKMDIGGDNRSVRPTEEVIDDDNVTLISSSYHRRPTYSIASDDYSNGYYRPSRSKIHEEMRLKETRPGDDSEAEHLIEADETEGL</sequence>
<evidence type="ECO:0000256" key="10">
    <source>
        <dbReference type="ARBA" id="ARBA00022737"/>
    </source>
</evidence>
<evidence type="ECO:0000259" key="26">
    <source>
        <dbReference type="PROSITE" id="PS50853"/>
    </source>
</evidence>
<keyword evidence="7 23" id="KW-0812">Transmembrane</keyword>